<dbReference type="InterPro" id="IPR006153">
    <property type="entry name" value="Cation/H_exchanger_TM"/>
</dbReference>
<feature type="transmembrane region" description="Helical" evidence="7">
    <location>
        <begin position="258"/>
        <end position="277"/>
    </location>
</feature>
<name>L0JZ44_9EURY</name>
<accession>L0JZ44</accession>
<dbReference type="Pfam" id="PF02254">
    <property type="entry name" value="TrkA_N"/>
    <property type="match status" value="1"/>
</dbReference>
<dbReference type="AlphaFoldDB" id="L0JZ44"/>
<evidence type="ECO:0000313" key="10">
    <source>
        <dbReference type="EMBL" id="AGB37359.1"/>
    </source>
</evidence>
<dbReference type="PANTHER" id="PTHR42751:SF6">
    <property type="entry name" value="CONSERVED INTEGRAL MEMBRANE TRANSPORT PROTEIN-RELATED"/>
    <property type="match status" value="1"/>
</dbReference>
<feature type="domain" description="Cation/H+ exchanger transmembrane" evidence="8">
    <location>
        <begin position="15"/>
        <end position="362"/>
    </location>
</feature>
<evidence type="ECO:0000259" key="8">
    <source>
        <dbReference type="Pfam" id="PF00999"/>
    </source>
</evidence>
<keyword evidence="11" id="KW-1185">Reference proteome</keyword>
<dbReference type="STRING" id="694430.Natoc_1552"/>
<feature type="transmembrane region" description="Helical" evidence="7">
    <location>
        <begin position="173"/>
        <end position="193"/>
    </location>
</feature>
<feature type="transmembrane region" description="Helical" evidence="7">
    <location>
        <begin position="53"/>
        <end position="71"/>
    </location>
</feature>
<feature type="domain" description="RCK N-terminal" evidence="9">
    <location>
        <begin position="404"/>
        <end position="515"/>
    </location>
</feature>
<dbReference type="GO" id="GO:0016020">
    <property type="term" value="C:membrane"/>
    <property type="evidence" value="ECO:0007669"/>
    <property type="project" value="UniProtKB-SubCell"/>
</dbReference>
<dbReference type="GeneID" id="14404636"/>
<evidence type="ECO:0000256" key="2">
    <source>
        <dbReference type="ARBA" id="ARBA00005551"/>
    </source>
</evidence>
<dbReference type="EMBL" id="CP003929">
    <property type="protein sequence ID" value="AGB37359.1"/>
    <property type="molecule type" value="Genomic_DNA"/>
</dbReference>
<dbReference type="GO" id="GO:0006813">
    <property type="term" value="P:potassium ion transport"/>
    <property type="evidence" value="ECO:0007669"/>
    <property type="project" value="InterPro"/>
</dbReference>
<evidence type="ECO:0000313" key="11">
    <source>
        <dbReference type="Proteomes" id="UP000010878"/>
    </source>
</evidence>
<dbReference type="RefSeq" id="WP_015320807.1">
    <property type="nucleotide sequence ID" value="NC_019974.1"/>
</dbReference>
<dbReference type="Gene3D" id="1.20.1530.20">
    <property type="match status" value="1"/>
</dbReference>
<keyword evidence="6 7" id="KW-0472">Membrane</keyword>
<evidence type="ECO:0000256" key="5">
    <source>
        <dbReference type="ARBA" id="ARBA00022989"/>
    </source>
</evidence>
<dbReference type="Proteomes" id="UP000010878">
    <property type="component" value="Chromosome"/>
</dbReference>
<dbReference type="InterPro" id="IPR003148">
    <property type="entry name" value="RCK_N"/>
</dbReference>
<protein>
    <submittedName>
        <fullName evidence="10">Kef-type K+ transport system, membrane component</fullName>
    </submittedName>
</protein>
<feature type="transmembrane region" description="Helical" evidence="7">
    <location>
        <begin position="148"/>
        <end position="167"/>
    </location>
</feature>
<dbReference type="GO" id="GO:1902600">
    <property type="term" value="P:proton transmembrane transport"/>
    <property type="evidence" value="ECO:0007669"/>
    <property type="project" value="InterPro"/>
</dbReference>
<dbReference type="InterPro" id="IPR038770">
    <property type="entry name" value="Na+/solute_symporter_sf"/>
</dbReference>
<proteinExistence type="inferred from homology"/>
<organism evidence="10 11">
    <name type="scientific">Natronococcus occultus SP4</name>
    <dbReference type="NCBI Taxonomy" id="694430"/>
    <lineage>
        <taxon>Archaea</taxon>
        <taxon>Methanobacteriati</taxon>
        <taxon>Methanobacteriota</taxon>
        <taxon>Stenosarchaea group</taxon>
        <taxon>Halobacteria</taxon>
        <taxon>Halobacteriales</taxon>
        <taxon>Natrialbaceae</taxon>
        <taxon>Natronococcus</taxon>
    </lineage>
</organism>
<gene>
    <name evidence="10" type="ORF">Natoc_1552</name>
</gene>
<evidence type="ECO:0000256" key="1">
    <source>
        <dbReference type="ARBA" id="ARBA00004141"/>
    </source>
</evidence>
<dbReference type="SUPFAM" id="SSF51735">
    <property type="entry name" value="NAD(P)-binding Rossmann-fold domains"/>
    <property type="match status" value="1"/>
</dbReference>
<dbReference type="GO" id="GO:0015297">
    <property type="term" value="F:antiporter activity"/>
    <property type="evidence" value="ECO:0007669"/>
    <property type="project" value="InterPro"/>
</dbReference>
<keyword evidence="3" id="KW-0813">Transport</keyword>
<sequence>MSDLLVTLATIFILAAVLLVATNRFPIPAVPVYIVAGLVLPPLVGDDLTLELAQWGIAFLVFIFGVNVEPGRFRTIAKDSEHVAAAQLVIVGGAALAVALGVGLETLDAAYFAIAAALSSSLVGQSLFRREIYLNLVHGRLVQSIHFIQDLFAIAVLLVLSAAVFTLDGVALKLGYGVILLATAVLFRVYAFDWLVKLSGDNDELIILSGIGLLIAFIGSSVAFEVSIAVGAFAAGLAVTRDFPNNLALLSGLDSLNTFFSAIFFVTLGSLVTIPATTTALLEVVLIAGLLTLFVVFVKPLVMVVLLLRRGYETRTACLTSFTLDQVSEFALIIAIQALLLERISEPVFQAIILASAITMITSAATKQYDETLSRIVARADVFSSSHEQLRTRSRVDSDLTDHVVIIGYGILGSRIAAVCDDLGIDVVVIDHDPAQLSRVRAEREYYVFGDAMVEDTLQLANVSESRLVYSTTADRILSDTLLSRVRDPDVIVRAKNTDEALELFEAGATYVAVPDLLASERLLEVIRELSAADGDTTQLRQREIAHLREATTVLRERGRGFVPMSKVMSEDTRADE</sequence>
<evidence type="ECO:0000259" key="9">
    <source>
        <dbReference type="Pfam" id="PF02254"/>
    </source>
</evidence>
<feature type="transmembrane region" description="Helical" evidence="7">
    <location>
        <begin position="205"/>
        <end position="238"/>
    </location>
</feature>
<evidence type="ECO:0000256" key="3">
    <source>
        <dbReference type="ARBA" id="ARBA00022448"/>
    </source>
</evidence>
<dbReference type="eggNOG" id="arCOG01955">
    <property type="taxonomic scope" value="Archaea"/>
</dbReference>
<dbReference type="KEGG" id="nou:Natoc_1552"/>
<reference evidence="10 11" key="1">
    <citation type="submission" date="2012-11" db="EMBL/GenBank/DDBJ databases">
        <title>FINISHED of Natronococcus occultus SP4, DSM 3396.</title>
        <authorList>
            <consortium name="DOE Joint Genome Institute"/>
            <person name="Eisen J."/>
            <person name="Huntemann M."/>
            <person name="Wei C.-L."/>
            <person name="Han J."/>
            <person name="Detter J.C."/>
            <person name="Han C."/>
            <person name="Tapia R."/>
            <person name="Chen A."/>
            <person name="Kyrpides N."/>
            <person name="Mavromatis K."/>
            <person name="Markowitz V."/>
            <person name="Szeto E."/>
            <person name="Ivanova N."/>
            <person name="Mikhailova N."/>
            <person name="Ovchinnikova G."/>
            <person name="Pagani I."/>
            <person name="Pati A."/>
            <person name="Goodwin L."/>
            <person name="Nordberg H.P."/>
            <person name="Cantor M.N."/>
            <person name="Hua S.X."/>
            <person name="Woyke T."/>
            <person name="Eisen J."/>
            <person name="Klenk H.-P."/>
            <person name="Klenk H.-P."/>
        </authorList>
    </citation>
    <scope>NUCLEOTIDE SEQUENCE [LARGE SCALE GENOMIC DNA]</scope>
    <source>
        <strain evidence="10 11">SP4</strain>
    </source>
</reference>
<feature type="transmembrane region" description="Helical" evidence="7">
    <location>
        <begin position="284"/>
        <end position="307"/>
    </location>
</feature>
<evidence type="ECO:0000256" key="4">
    <source>
        <dbReference type="ARBA" id="ARBA00022692"/>
    </source>
</evidence>
<comment type="similarity">
    <text evidence="2">Belongs to the monovalent cation:proton antiporter 2 (CPA2) transporter (TC 2.A.37) family.</text>
</comment>
<dbReference type="InterPro" id="IPR036291">
    <property type="entry name" value="NAD(P)-bd_dom_sf"/>
</dbReference>
<dbReference type="PANTHER" id="PTHR42751">
    <property type="entry name" value="SODIUM/HYDROGEN EXCHANGER FAMILY/TRKA DOMAIN PROTEIN"/>
    <property type="match status" value="1"/>
</dbReference>
<dbReference type="Pfam" id="PF00999">
    <property type="entry name" value="Na_H_Exchanger"/>
    <property type="match status" value="1"/>
</dbReference>
<comment type="subcellular location">
    <subcellularLocation>
        <location evidence="1">Membrane</location>
        <topology evidence="1">Multi-pass membrane protein</topology>
    </subcellularLocation>
</comment>
<keyword evidence="4 7" id="KW-0812">Transmembrane</keyword>
<dbReference type="Gene3D" id="3.40.50.720">
    <property type="entry name" value="NAD(P)-binding Rossmann-like Domain"/>
    <property type="match status" value="1"/>
</dbReference>
<feature type="transmembrane region" description="Helical" evidence="7">
    <location>
        <begin position="83"/>
        <end position="103"/>
    </location>
</feature>
<evidence type="ECO:0000256" key="6">
    <source>
        <dbReference type="ARBA" id="ARBA00023136"/>
    </source>
</evidence>
<keyword evidence="5 7" id="KW-1133">Transmembrane helix</keyword>
<dbReference type="HOGENOM" id="CLU_005126_9_0_2"/>
<dbReference type="OrthoDB" id="43518at2157"/>
<evidence type="ECO:0000256" key="7">
    <source>
        <dbReference type="SAM" id="Phobius"/>
    </source>
</evidence>